<dbReference type="HOGENOM" id="CLU_912320_0_0_1"/>
<protein>
    <submittedName>
        <fullName evidence="2">Uncharacterized protein</fullName>
    </submittedName>
</protein>
<dbReference type="AlphaFoldDB" id="S7S2T3"/>
<dbReference type="OrthoDB" id="3174721at2759"/>
<name>S7S2T3_GLOTA</name>
<dbReference type="RefSeq" id="XP_007860573.1">
    <property type="nucleotide sequence ID" value="XM_007862382.1"/>
</dbReference>
<dbReference type="EMBL" id="KB469296">
    <property type="protein sequence ID" value="EPQ60094.1"/>
    <property type="molecule type" value="Genomic_DNA"/>
</dbReference>
<organism evidence="2 3">
    <name type="scientific">Gloeophyllum trabeum (strain ATCC 11539 / FP-39264 / Madison 617)</name>
    <name type="common">Brown rot fungus</name>
    <dbReference type="NCBI Taxonomy" id="670483"/>
    <lineage>
        <taxon>Eukaryota</taxon>
        <taxon>Fungi</taxon>
        <taxon>Dikarya</taxon>
        <taxon>Basidiomycota</taxon>
        <taxon>Agaricomycotina</taxon>
        <taxon>Agaricomycetes</taxon>
        <taxon>Gloeophyllales</taxon>
        <taxon>Gloeophyllaceae</taxon>
        <taxon>Gloeophyllum</taxon>
    </lineage>
</organism>
<dbReference type="OMA" id="MCHSSTA"/>
<sequence length="305" mass="32770">MLSLVGNGEASTVRKSRLSWLLSIITRRRPEQGIFPARIESDDDASFGSPTPTRSSTSSSLSSSSSASSTATPPSSCPDSPTPTESSEDDSEFASAPTSPTAEHAFALPTYAQVAYPAEPRTYAFTQRSPFAMVMASEGAGDDARFTYYISVGVNVWMPSCVNTFVRRGGEDGRLIAQLELGITAETAVVVMGEARIPLKGLLTRKNLASKSRFYHLDDGTTIKWVINKHPWQATVGSTTLATFQPNSGSSRKLTVYPAGYPLFDHLVIGLLVLMREYLTPSTAQIGGAAGLFNYHPHALPNDPL</sequence>
<dbReference type="GeneID" id="19303186"/>
<dbReference type="Proteomes" id="UP000030669">
    <property type="component" value="Unassembled WGS sequence"/>
</dbReference>
<feature type="region of interest" description="Disordered" evidence="1">
    <location>
        <begin position="32"/>
        <end position="99"/>
    </location>
</feature>
<reference evidence="2 3" key="1">
    <citation type="journal article" date="2012" name="Science">
        <title>The Paleozoic origin of enzymatic lignin decomposition reconstructed from 31 fungal genomes.</title>
        <authorList>
            <person name="Floudas D."/>
            <person name="Binder M."/>
            <person name="Riley R."/>
            <person name="Barry K."/>
            <person name="Blanchette R.A."/>
            <person name="Henrissat B."/>
            <person name="Martinez A.T."/>
            <person name="Otillar R."/>
            <person name="Spatafora J.W."/>
            <person name="Yadav J.S."/>
            <person name="Aerts A."/>
            <person name="Benoit I."/>
            <person name="Boyd A."/>
            <person name="Carlson A."/>
            <person name="Copeland A."/>
            <person name="Coutinho P.M."/>
            <person name="de Vries R.P."/>
            <person name="Ferreira P."/>
            <person name="Findley K."/>
            <person name="Foster B."/>
            <person name="Gaskell J."/>
            <person name="Glotzer D."/>
            <person name="Gorecki P."/>
            <person name="Heitman J."/>
            <person name="Hesse C."/>
            <person name="Hori C."/>
            <person name="Igarashi K."/>
            <person name="Jurgens J.A."/>
            <person name="Kallen N."/>
            <person name="Kersten P."/>
            <person name="Kohler A."/>
            <person name="Kuees U."/>
            <person name="Kumar T.K.A."/>
            <person name="Kuo A."/>
            <person name="LaButti K."/>
            <person name="Larrondo L.F."/>
            <person name="Lindquist E."/>
            <person name="Ling A."/>
            <person name="Lombard V."/>
            <person name="Lucas S."/>
            <person name="Lundell T."/>
            <person name="Martin R."/>
            <person name="McLaughlin D.J."/>
            <person name="Morgenstern I."/>
            <person name="Morin E."/>
            <person name="Murat C."/>
            <person name="Nagy L.G."/>
            <person name="Nolan M."/>
            <person name="Ohm R.A."/>
            <person name="Patyshakuliyeva A."/>
            <person name="Rokas A."/>
            <person name="Ruiz-Duenas F.J."/>
            <person name="Sabat G."/>
            <person name="Salamov A."/>
            <person name="Samejima M."/>
            <person name="Schmutz J."/>
            <person name="Slot J.C."/>
            <person name="St John F."/>
            <person name="Stenlid J."/>
            <person name="Sun H."/>
            <person name="Sun S."/>
            <person name="Syed K."/>
            <person name="Tsang A."/>
            <person name="Wiebenga A."/>
            <person name="Young D."/>
            <person name="Pisabarro A."/>
            <person name="Eastwood D.C."/>
            <person name="Martin F."/>
            <person name="Cullen D."/>
            <person name="Grigoriev I.V."/>
            <person name="Hibbett D.S."/>
        </authorList>
    </citation>
    <scope>NUCLEOTIDE SEQUENCE [LARGE SCALE GENOMIC DNA]</scope>
    <source>
        <strain evidence="2 3">ATCC 11539</strain>
    </source>
</reference>
<proteinExistence type="predicted"/>
<evidence type="ECO:0000256" key="1">
    <source>
        <dbReference type="SAM" id="MobiDB-lite"/>
    </source>
</evidence>
<dbReference type="STRING" id="670483.S7S2T3"/>
<evidence type="ECO:0000313" key="2">
    <source>
        <dbReference type="EMBL" id="EPQ60094.1"/>
    </source>
</evidence>
<gene>
    <name evidence="2" type="ORF">GLOTRDRAFT_134848</name>
</gene>
<accession>S7S2T3</accession>
<dbReference type="KEGG" id="gtr:GLOTRDRAFT_134848"/>
<keyword evidence="3" id="KW-1185">Reference proteome</keyword>
<evidence type="ECO:0000313" key="3">
    <source>
        <dbReference type="Proteomes" id="UP000030669"/>
    </source>
</evidence>
<feature type="compositionally biased region" description="Low complexity" evidence="1">
    <location>
        <begin position="49"/>
        <end position="85"/>
    </location>
</feature>